<proteinExistence type="predicted"/>
<sequence length="27" mass="2813">MMLLALLLRCLPIADDGVSIASPTIGE</sequence>
<keyword evidence="2" id="KW-1185">Reference proteome</keyword>
<evidence type="ECO:0000313" key="1">
    <source>
        <dbReference type="EMBL" id="KHG22393.1"/>
    </source>
</evidence>
<protein>
    <submittedName>
        <fullName evidence="1">Uncharacterized protein</fullName>
    </submittedName>
</protein>
<accession>A0A0B0P6Q5</accession>
<evidence type="ECO:0000313" key="2">
    <source>
        <dbReference type="Proteomes" id="UP000032142"/>
    </source>
</evidence>
<gene>
    <name evidence="1" type="ORF">F383_05913</name>
</gene>
<dbReference type="EMBL" id="KN421593">
    <property type="protein sequence ID" value="KHG22393.1"/>
    <property type="molecule type" value="Genomic_DNA"/>
</dbReference>
<name>A0A0B0P6Q5_GOSAR</name>
<organism evidence="1 2">
    <name type="scientific">Gossypium arboreum</name>
    <name type="common">Tree cotton</name>
    <name type="synonym">Gossypium nanking</name>
    <dbReference type="NCBI Taxonomy" id="29729"/>
    <lineage>
        <taxon>Eukaryota</taxon>
        <taxon>Viridiplantae</taxon>
        <taxon>Streptophyta</taxon>
        <taxon>Embryophyta</taxon>
        <taxon>Tracheophyta</taxon>
        <taxon>Spermatophyta</taxon>
        <taxon>Magnoliopsida</taxon>
        <taxon>eudicotyledons</taxon>
        <taxon>Gunneridae</taxon>
        <taxon>Pentapetalae</taxon>
        <taxon>rosids</taxon>
        <taxon>malvids</taxon>
        <taxon>Malvales</taxon>
        <taxon>Malvaceae</taxon>
        <taxon>Malvoideae</taxon>
        <taxon>Gossypium</taxon>
    </lineage>
</organism>
<dbReference type="AlphaFoldDB" id="A0A0B0P6Q5"/>
<dbReference type="Proteomes" id="UP000032142">
    <property type="component" value="Unassembled WGS sequence"/>
</dbReference>
<reference evidence="2" key="1">
    <citation type="submission" date="2014-09" db="EMBL/GenBank/DDBJ databases">
        <authorList>
            <person name="Mudge J."/>
            <person name="Ramaraj T."/>
            <person name="Lindquist I.E."/>
            <person name="Bharti A.K."/>
            <person name="Sundararajan A."/>
            <person name="Cameron C.T."/>
            <person name="Woodward J.E."/>
            <person name="May G.D."/>
            <person name="Brubaker C."/>
            <person name="Broadhvest J."/>
            <person name="Wilkins T.A."/>
        </authorList>
    </citation>
    <scope>NUCLEOTIDE SEQUENCE</scope>
    <source>
        <strain evidence="2">cv. AKA8401</strain>
    </source>
</reference>